<name>A0A9W9XN76_9EURO</name>
<reference evidence="2" key="2">
    <citation type="journal article" date="2023" name="IMA Fungus">
        <title>Comparative genomic study of the Penicillium genus elucidates a diverse pangenome and 15 lateral gene transfer events.</title>
        <authorList>
            <person name="Petersen C."/>
            <person name="Sorensen T."/>
            <person name="Nielsen M.R."/>
            <person name="Sondergaard T.E."/>
            <person name="Sorensen J.L."/>
            <person name="Fitzpatrick D.A."/>
            <person name="Frisvad J.C."/>
            <person name="Nielsen K.L."/>
        </authorList>
    </citation>
    <scope>NUCLEOTIDE SEQUENCE</scope>
    <source>
        <strain evidence="2">IBT 30728</strain>
    </source>
</reference>
<dbReference type="PANTHER" id="PTHR41729">
    <property type="entry name" value="GLUTAMYL-TRNA SYNTHETASE"/>
    <property type="match status" value="1"/>
</dbReference>
<evidence type="ECO:0000256" key="1">
    <source>
        <dbReference type="SAM" id="MobiDB-lite"/>
    </source>
</evidence>
<evidence type="ECO:0000313" key="3">
    <source>
        <dbReference type="Proteomes" id="UP001148312"/>
    </source>
</evidence>
<feature type="compositionally biased region" description="Low complexity" evidence="1">
    <location>
        <begin position="36"/>
        <end position="46"/>
    </location>
</feature>
<keyword evidence="3" id="KW-1185">Reference proteome</keyword>
<evidence type="ECO:0000313" key="2">
    <source>
        <dbReference type="EMBL" id="KAJ5496101.1"/>
    </source>
</evidence>
<sequence>MSDKSKYELALSKIDAAHSDDPNRITVPKRNPTIHTNATTPDPDAETTTIPYELHYAQKMTYYLTRLDPLSTSTDLLRLAIRAQHLRRWEIPRSSYPPTKPGYHAWRSELQRRQAALAEQICLESGYTAQEAGRVGALVRKEGLRKGQDRETQMLEDVACLVFLDDQLDGFGEGLGDEEKMVGILRKSWGKMSEEGRREALRIEMSEKGRELVRRALEE</sequence>
<feature type="region of interest" description="Disordered" evidence="1">
    <location>
        <begin position="18"/>
        <end position="46"/>
    </location>
</feature>
<dbReference type="GeneID" id="81621070"/>
<dbReference type="Proteomes" id="UP001148312">
    <property type="component" value="Unassembled WGS sequence"/>
</dbReference>
<accession>A0A9W9XN76</accession>
<dbReference type="EMBL" id="JAPWDQ010000001">
    <property type="protein sequence ID" value="KAJ5496101.1"/>
    <property type="molecule type" value="Genomic_DNA"/>
</dbReference>
<dbReference type="PANTHER" id="PTHR41729:SF1">
    <property type="entry name" value="GLUTAMYL-TRNA SYNTHETASE"/>
    <property type="match status" value="1"/>
</dbReference>
<reference evidence="2" key="1">
    <citation type="submission" date="2022-12" db="EMBL/GenBank/DDBJ databases">
        <authorList>
            <person name="Petersen C."/>
        </authorList>
    </citation>
    <scope>NUCLEOTIDE SEQUENCE</scope>
    <source>
        <strain evidence="2">IBT 30728</strain>
    </source>
</reference>
<gene>
    <name evidence="2" type="ORF">N7539_001217</name>
</gene>
<dbReference type="RefSeq" id="XP_056795114.1">
    <property type="nucleotide sequence ID" value="XM_056930821.1"/>
</dbReference>
<dbReference type="AlphaFoldDB" id="A0A9W9XN76"/>
<dbReference type="InterPro" id="IPR025255">
    <property type="entry name" value="DUF4202"/>
</dbReference>
<dbReference type="Pfam" id="PF13875">
    <property type="entry name" value="DUF4202"/>
    <property type="match status" value="1"/>
</dbReference>
<comment type="caution">
    <text evidence="2">The sequence shown here is derived from an EMBL/GenBank/DDBJ whole genome shotgun (WGS) entry which is preliminary data.</text>
</comment>
<proteinExistence type="predicted"/>
<organism evidence="2 3">
    <name type="scientific">Penicillium diatomitis</name>
    <dbReference type="NCBI Taxonomy" id="2819901"/>
    <lineage>
        <taxon>Eukaryota</taxon>
        <taxon>Fungi</taxon>
        <taxon>Dikarya</taxon>
        <taxon>Ascomycota</taxon>
        <taxon>Pezizomycotina</taxon>
        <taxon>Eurotiomycetes</taxon>
        <taxon>Eurotiomycetidae</taxon>
        <taxon>Eurotiales</taxon>
        <taxon>Aspergillaceae</taxon>
        <taxon>Penicillium</taxon>
    </lineage>
</organism>
<protein>
    <recommendedName>
        <fullName evidence="4">Glutamyl-tRNA synthetase</fullName>
    </recommendedName>
</protein>
<evidence type="ECO:0008006" key="4">
    <source>
        <dbReference type="Google" id="ProtNLM"/>
    </source>
</evidence>